<organism evidence="3 4">
    <name type="scientific">Cryobacterium luteum</name>
    <dbReference type="NCBI Taxonomy" id="1424661"/>
    <lineage>
        <taxon>Bacteria</taxon>
        <taxon>Bacillati</taxon>
        <taxon>Actinomycetota</taxon>
        <taxon>Actinomycetes</taxon>
        <taxon>Micrococcales</taxon>
        <taxon>Microbacteriaceae</taxon>
        <taxon>Cryobacterium</taxon>
    </lineage>
</organism>
<dbReference type="EMBL" id="SOFF01000010">
    <property type="protein sequence ID" value="TFB93842.1"/>
    <property type="molecule type" value="Genomic_DNA"/>
</dbReference>
<keyword evidence="2" id="KW-0812">Transmembrane</keyword>
<evidence type="ECO:0000313" key="4">
    <source>
        <dbReference type="Proteomes" id="UP000297654"/>
    </source>
</evidence>
<keyword evidence="2" id="KW-1133">Transmembrane helix</keyword>
<comment type="caution">
    <text evidence="3">The sequence shown here is derived from an EMBL/GenBank/DDBJ whole genome shotgun (WGS) entry which is preliminary data.</text>
</comment>
<evidence type="ECO:0008006" key="5">
    <source>
        <dbReference type="Google" id="ProtNLM"/>
    </source>
</evidence>
<keyword evidence="1" id="KW-0175">Coiled coil</keyword>
<keyword evidence="4" id="KW-1185">Reference proteome</keyword>
<gene>
    <name evidence="3" type="ORF">E3O10_02225</name>
</gene>
<dbReference type="Proteomes" id="UP000297654">
    <property type="component" value="Unassembled WGS sequence"/>
</dbReference>
<protein>
    <recommendedName>
        <fullName evidence="5">Large exoprotein</fullName>
    </recommendedName>
</protein>
<sequence length="310" mass="32554">MSSEALGGGVMVAVAAVLWVAYLMPTWSRRKQYQATERNAVRLQQTLRILAETAEVPQQVRLEATARTVAEQQRVLARVEQDARAEAQAVADAATSVRRAAAAVAAAAAPRVPESPMTKLRRLRRFRGLVSLILLAGFVLVVAGIAPALAGSFTALVGGGVVMVAAFGILGRLATVARSARIVRVDAPVELPVLMGQPFEPVHLEATPVAPATWTPQPVPRALHLSRGSIAQTAMASVEAANQLRKAAAEAEVARRAAALAEDANRAVTPIARPAAAAVAPNRFASMGIVGETSPGMTDLDAVLRRRRAV</sequence>
<feature type="transmembrane region" description="Helical" evidence="2">
    <location>
        <begin position="6"/>
        <end position="24"/>
    </location>
</feature>
<evidence type="ECO:0000313" key="3">
    <source>
        <dbReference type="EMBL" id="TFB93842.1"/>
    </source>
</evidence>
<dbReference type="AlphaFoldDB" id="A0A5F0DBK5"/>
<accession>A0A5F0DBK5</accession>
<feature type="coiled-coil region" evidence="1">
    <location>
        <begin position="33"/>
        <end position="82"/>
    </location>
</feature>
<dbReference type="RefSeq" id="WP_092109694.1">
    <property type="nucleotide sequence ID" value="NZ_FOCN01000007.1"/>
</dbReference>
<evidence type="ECO:0000256" key="2">
    <source>
        <dbReference type="SAM" id="Phobius"/>
    </source>
</evidence>
<dbReference type="OrthoDB" id="5126350at2"/>
<keyword evidence="2" id="KW-0472">Membrane</keyword>
<feature type="transmembrane region" description="Helical" evidence="2">
    <location>
        <begin position="129"/>
        <end position="149"/>
    </location>
</feature>
<feature type="transmembrane region" description="Helical" evidence="2">
    <location>
        <begin position="155"/>
        <end position="174"/>
    </location>
</feature>
<proteinExistence type="predicted"/>
<evidence type="ECO:0000256" key="1">
    <source>
        <dbReference type="SAM" id="Coils"/>
    </source>
</evidence>
<name>A0A5F0DBK5_9MICO</name>
<reference evidence="3 4" key="1">
    <citation type="submission" date="2019-03" db="EMBL/GenBank/DDBJ databases">
        <title>Genomics of glacier-inhabiting Cryobacterium strains.</title>
        <authorList>
            <person name="Liu Q."/>
            <person name="Xin Y.-H."/>
        </authorList>
    </citation>
    <scope>NUCLEOTIDE SEQUENCE [LARGE SCALE GENOMIC DNA]</scope>
    <source>
        <strain evidence="3 4">Hh15</strain>
    </source>
</reference>